<reference evidence="1" key="1">
    <citation type="submission" date="2006-10" db="EMBL/GenBank/DDBJ databases">
        <authorList>
            <person name="Amadeo P."/>
            <person name="Zhao Q."/>
            <person name="Wortman J."/>
            <person name="Fraser-Liggett C."/>
            <person name="Carlton J."/>
        </authorList>
    </citation>
    <scope>NUCLEOTIDE SEQUENCE</scope>
    <source>
        <strain evidence="1">G3</strain>
    </source>
</reference>
<dbReference type="Proteomes" id="UP000001542">
    <property type="component" value="Unassembled WGS sequence"/>
</dbReference>
<dbReference type="SMR" id="A2E6T1"/>
<dbReference type="AlphaFoldDB" id="A2E6T1"/>
<proteinExistence type="predicted"/>
<dbReference type="VEuPathDB" id="TrichDB:TVAGG3_0779130"/>
<evidence type="ECO:0000313" key="1">
    <source>
        <dbReference type="EMBL" id="EAY11675.1"/>
    </source>
</evidence>
<name>A2E6T1_TRIV3</name>
<sequence>MDVYLKVLEEYDEELYNIYDELVQDFRISSSEFNDELLNIDERIQKEFISEAENSLMFTNENEIELLMEEYEACINHCYAVKEK</sequence>
<dbReference type="KEGG" id="tva:75671298"/>
<organism evidence="1 2">
    <name type="scientific">Trichomonas vaginalis (strain ATCC PRA-98 / G3)</name>
    <dbReference type="NCBI Taxonomy" id="412133"/>
    <lineage>
        <taxon>Eukaryota</taxon>
        <taxon>Metamonada</taxon>
        <taxon>Parabasalia</taxon>
        <taxon>Trichomonadida</taxon>
        <taxon>Trichomonadidae</taxon>
        <taxon>Trichomonas</taxon>
    </lineage>
</organism>
<dbReference type="InParanoid" id="A2E6T1"/>
<dbReference type="VEuPathDB" id="TrichDB:TVAG_345980"/>
<accession>A2E6T1</accession>
<keyword evidence="2" id="KW-1185">Reference proteome</keyword>
<dbReference type="EMBL" id="DS113315">
    <property type="protein sequence ID" value="EAY11675.1"/>
    <property type="molecule type" value="Genomic_DNA"/>
</dbReference>
<protein>
    <submittedName>
        <fullName evidence="1">Uncharacterized protein</fullName>
    </submittedName>
</protein>
<gene>
    <name evidence="1" type="ORF">TVAG_159020</name>
</gene>
<reference evidence="1" key="2">
    <citation type="journal article" date="2007" name="Science">
        <title>Draft genome sequence of the sexually transmitted pathogen Trichomonas vaginalis.</title>
        <authorList>
            <person name="Carlton J.M."/>
            <person name="Hirt R.P."/>
            <person name="Silva J.C."/>
            <person name="Delcher A.L."/>
            <person name="Schatz M."/>
            <person name="Zhao Q."/>
            <person name="Wortman J.R."/>
            <person name="Bidwell S.L."/>
            <person name="Alsmark U.C.M."/>
            <person name="Besteiro S."/>
            <person name="Sicheritz-Ponten T."/>
            <person name="Noel C.J."/>
            <person name="Dacks J.B."/>
            <person name="Foster P.G."/>
            <person name="Simillion C."/>
            <person name="Van de Peer Y."/>
            <person name="Miranda-Saavedra D."/>
            <person name="Barton G.J."/>
            <person name="Westrop G.D."/>
            <person name="Mueller S."/>
            <person name="Dessi D."/>
            <person name="Fiori P.L."/>
            <person name="Ren Q."/>
            <person name="Paulsen I."/>
            <person name="Zhang H."/>
            <person name="Bastida-Corcuera F.D."/>
            <person name="Simoes-Barbosa A."/>
            <person name="Brown M.T."/>
            <person name="Hayes R.D."/>
            <person name="Mukherjee M."/>
            <person name="Okumura C.Y."/>
            <person name="Schneider R."/>
            <person name="Smith A.J."/>
            <person name="Vanacova S."/>
            <person name="Villalvazo M."/>
            <person name="Haas B.J."/>
            <person name="Pertea M."/>
            <person name="Feldblyum T.V."/>
            <person name="Utterback T.R."/>
            <person name="Shu C.L."/>
            <person name="Osoegawa K."/>
            <person name="de Jong P.J."/>
            <person name="Hrdy I."/>
            <person name="Horvathova L."/>
            <person name="Zubacova Z."/>
            <person name="Dolezal P."/>
            <person name="Malik S.B."/>
            <person name="Logsdon J.M. Jr."/>
            <person name="Henze K."/>
            <person name="Gupta A."/>
            <person name="Wang C.C."/>
            <person name="Dunne R.L."/>
            <person name="Upcroft J.A."/>
            <person name="Upcroft P."/>
            <person name="White O."/>
            <person name="Salzberg S.L."/>
            <person name="Tang P."/>
            <person name="Chiu C.-H."/>
            <person name="Lee Y.-S."/>
            <person name="Embley T.M."/>
            <person name="Coombs G.H."/>
            <person name="Mottram J.C."/>
            <person name="Tachezy J."/>
            <person name="Fraser-Liggett C.M."/>
            <person name="Johnson P.J."/>
        </authorList>
    </citation>
    <scope>NUCLEOTIDE SEQUENCE [LARGE SCALE GENOMIC DNA]</scope>
    <source>
        <strain evidence="1">G3</strain>
    </source>
</reference>
<dbReference type="RefSeq" id="XP_001323898.1">
    <property type="nucleotide sequence ID" value="XM_001323863.1"/>
</dbReference>
<evidence type="ECO:0000313" key="2">
    <source>
        <dbReference type="Proteomes" id="UP000001542"/>
    </source>
</evidence>